<keyword evidence="2" id="KW-0547">Nucleotide-binding</keyword>
<sequence>MSLCRDKTCWTCVSETDYWPILSSDIQKHDDDGGRKVPSFSAGVRLVLVGKTGSGKSSTANTILGQKVFDTRVSSSSVTQYCRRACGEFRGRHLTLLETPGVLNTHQTAQETLKESRKCVSLLSPGPTAFLFIIRIGRFTHEDKEAVRQLKQAMGSHALNFSVVVFTHGDLLEDAASLKHCLIDQCPDLAELVAECGGRYCVFNNQMSKSKEQVSELLVLVDGMIQVNKGSYYTSTMLQKAEEDLIQELLEERRLLNEREELLQKKQEEAIKKWYEREIEMVQQKSRMEMEEGKRELEKQLEEKLARDREDTFRRVMEENDRKEKERKIQEMVKIMDIRQEEEEKREVLQEKLDKVTKMLEEQIQREAKTKQEMEEKMQRYRLESEKKERERELQQIEKAQAIRQREEMMKELDKLTQSLEEQCRKEEERKKLMEDMLRQEREKNQREREMHMENLRAEKKMTEAVTQELKLIKMRIEEHRVREENLKRKLEQYLQRDAEKCEKELCAPKKKPEKRYSQMYNGAIRKSAEIQSTVTTAAGYAQEMGLVGLNAALETVRTPCCIQ</sequence>
<dbReference type="AlphaFoldDB" id="A0A6G1PBH9"/>
<dbReference type="InterPro" id="IPR045058">
    <property type="entry name" value="GIMA/IAN/Toc"/>
</dbReference>
<dbReference type="EMBL" id="CM015714">
    <property type="protein sequence ID" value="KAF3687651.1"/>
    <property type="molecule type" value="Genomic_DNA"/>
</dbReference>
<gene>
    <name evidence="6" type="ORF">EXN66_Car003323</name>
</gene>
<dbReference type="PROSITE" id="PS51720">
    <property type="entry name" value="G_AIG1"/>
    <property type="match status" value="1"/>
</dbReference>
<reference evidence="6 7" key="1">
    <citation type="submission" date="2019-02" db="EMBL/GenBank/DDBJ databases">
        <title>Opniocepnalus argus genome.</title>
        <authorList>
            <person name="Zhou C."/>
            <person name="Xiao S."/>
        </authorList>
    </citation>
    <scope>NUCLEOTIDE SEQUENCE [LARGE SCALE GENOMIC DNA]</scope>
    <source>
        <strain evidence="6">OARG1902GOOAL</strain>
        <tissue evidence="6">Muscle</tissue>
    </source>
</reference>
<evidence type="ECO:0000313" key="7">
    <source>
        <dbReference type="Proteomes" id="UP000503349"/>
    </source>
</evidence>
<dbReference type="FunFam" id="3.40.50.300:FF:000366">
    <property type="entry name" value="GTPase, IMAP family member 2"/>
    <property type="match status" value="1"/>
</dbReference>
<evidence type="ECO:0000256" key="4">
    <source>
        <dbReference type="SAM" id="Coils"/>
    </source>
</evidence>
<feature type="domain" description="AIG1-type G" evidence="5">
    <location>
        <begin position="41"/>
        <end position="242"/>
    </location>
</feature>
<keyword evidence="3" id="KW-0342">GTP-binding</keyword>
<dbReference type="Pfam" id="PF04548">
    <property type="entry name" value="AIG1"/>
    <property type="match status" value="1"/>
</dbReference>
<accession>A0A6G1PBH9</accession>
<dbReference type="PANTHER" id="PTHR10903">
    <property type="entry name" value="GTPASE, IMAP FAMILY MEMBER-RELATED"/>
    <property type="match status" value="1"/>
</dbReference>
<name>A0A6G1PBH9_CHAAH</name>
<dbReference type="Proteomes" id="UP000503349">
    <property type="component" value="Chromosome 3"/>
</dbReference>
<evidence type="ECO:0000256" key="2">
    <source>
        <dbReference type="ARBA" id="ARBA00022741"/>
    </source>
</evidence>
<dbReference type="PANTHER" id="PTHR10903:SF188">
    <property type="entry name" value="GTPASE IMAP FAMILY MEMBER 2-LIKE-RELATED"/>
    <property type="match status" value="1"/>
</dbReference>
<dbReference type="CDD" id="cd01852">
    <property type="entry name" value="AIG1"/>
    <property type="match status" value="1"/>
</dbReference>
<evidence type="ECO:0000256" key="3">
    <source>
        <dbReference type="ARBA" id="ARBA00023134"/>
    </source>
</evidence>
<proteinExistence type="inferred from homology"/>
<evidence type="ECO:0000313" key="6">
    <source>
        <dbReference type="EMBL" id="KAF3687651.1"/>
    </source>
</evidence>
<evidence type="ECO:0000259" key="5">
    <source>
        <dbReference type="PROSITE" id="PS51720"/>
    </source>
</evidence>
<dbReference type="SUPFAM" id="SSF52540">
    <property type="entry name" value="P-loop containing nucleoside triphosphate hydrolases"/>
    <property type="match status" value="1"/>
</dbReference>
<reference evidence="7" key="2">
    <citation type="submission" date="2019-02" db="EMBL/GenBank/DDBJ databases">
        <title>Opniocepnalus argus Var Kimnra genome.</title>
        <authorList>
            <person name="Zhou C."/>
            <person name="Xiao S."/>
        </authorList>
    </citation>
    <scope>NUCLEOTIDE SEQUENCE [LARGE SCALE GENOMIC DNA]</scope>
</reference>
<feature type="coiled-coil region" evidence="4">
    <location>
        <begin position="238"/>
        <end position="307"/>
    </location>
</feature>
<dbReference type="InterPro" id="IPR027417">
    <property type="entry name" value="P-loop_NTPase"/>
</dbReference>
<dbReference type="GO" id="GO:0005525">
    <property type="term" value="F:GTP binding"/>
    <property type="evidence" value="ECO:0007669"/>
    <property type="project" value="UniProtKB-KW"/>
</dbReference>
<dbReference type="InterPro" id="IPR006703">
    <property type="entry name" value="G_AIG1"/>
</dbReference>
<keyword evidence="4" id="KW-0175">Coiled coil</keyword>
<organism evidence="6 7">
    <name type="scientific">Channa argus</name>
    <name type="common">Northern snakehead</name>
    <name type="synonym">Ophicephalus argus</name>
    <dbReference type="NCBI Taxonomy" id="215402"/>
    <lineage>
        <taxon>Eukaryota</taxon>
        <taxon>Metazoa</taxon>
        <taxon>Chordata</taxon>
        <taxon>Craniata</taxon>
        <taxon>Vertebrata</taxon>
        <taxon>Euteleostomi</taxon>
        <taxon>Actinopterygii</taxon>
        <taxon>Neopterygii</taxon>
        <taxon>Teleostei</taxon>
        <taxon>Neoteleostei</taxon>
        <taxon>Acanthomorphata</taxon>
        <taxon>Anabantaria</taxon>
        <taxon>Anabantiformes</taxon>
        <taxon>Channoidei</taxon>
        <taxon>Channidae</taxon>
        <taxon>Channa</taxon>
    </lineage>
</organism>
<keyword evidence="7" id="KW-1185">Reference proteome</keyword>
<feature type="coiled-coil region" evidence="4">
    <location>
        <begin position="332"/>
        <end position="497"/>
    </location>
</feature>
<dbReference type="Gene3D" id="3.40.50.300">
    <property type="entry name" value="P-loop containing nucleotide triphosphate hydrolases"/>
    <property type="match status" value="1"/>
</dbReference>
<evidence type="ECO:0000256" key="1">
    <source>
        <dbReference type="ARBA" id="ARBA00008535"/>
    </source>
</evidence>
<protein>
    <submittedName>
        <fullName evidence="6">GTPase IMAP family member 7 Immunity-associated nucleotide 7 protein</fullName>
    </submittedName>
</protein>
<comment type="similarity">
    <text evidence="1">Belongs to the TRAFAC class TrmE-Era-EngA-EngB-Septin-like GTPase superfamily. AIG1/Toc34/Toc159-like paraseptin GTPase family. IAN subfamily.</text>
</comment>